<dbReference type="InterPro" id="IPR012942">
    <property type="entry name" value="SRR1-like"/>
</dbReference>
<dbReference type="GeneID" id="35595543"/>
<name>A0A2D3UNR9_9PEZI</name>
<dbReference type="RefSeq" id="XP_023621063.1">
    <property type="nucleotide sequence ID" value="XM_023765295.1"/>
</dbReference>
<gene>
    <name evidence="2" type="ORF">RCC_00138</name>
</gene>
<accession>A0A2D3UNR9</accession>
<dbReference type="Proteomes" id="UP000225277">
    <property type="component" value="Unassembled WGS sequence"/>
</dbReference>
<feature type="domain" description="SRR1-like" evidence="1">
    <location>
        <begin position="68"/>
        <end position="181"/>
    </location>
</feature>
<keyword evidence="3" id="KW-1185">Reference proteome</keyword>
<dbReference type="AlphaFoldDB" id="A0A2D3UNR9"/>
<dbReference type="PANTHER" id="PTHR42080:SF1">
    <property type="entry name" value="SRR1-LIKE DOMAIN-CONTAINING PROTEIN"/>
    <property type="match status" value="1"/>
</dbReference>
<organism evidence="2 3">
    <name type="scientific">Ramularia collo-cygni</name>
    <dbReference type="NCBI Taxonomy" id="112498"/>
    <lineage>
        <taxon>Eukaryota</taxon>
        <taxon>Fungi</taxon>
        <taxon>Dikarya</taxon>
        <taxon>Ascomycota</taxon>
        <taxon>Pezizomycotina</taxon>
        <taxon>Dothideomycetes</taxon>
        <taxon>Dothideomycetidae</taxon>
        <taxon>Mycosphaerellales</taxon>
        <taxon>Mycosphaerellaceae</taxon>
        <taxon>Ramularia</taxon>
    </lineage>
</organism>
<dbReference type="Pfam" id="PF07985">
    <property type="entry name" value="SRR1"/>
    <property type="match status" value="1"/>
</dbReference>
<sequence>MQQEDVWTHIPSKSKRHRKPALISTTNLPLKDLTLSKLSAEFHTKLKTWQHSSCRQTALRLLSRIRPEKGWNLHKAICLGSGSLSRENWECRRRSVWQFVVFYDLARHLLGTEHDCTLYAQEPAFTELDGKFLATLGISVLESQVGIVGMGAAGSELGGETFLFEPFVDMDSGMLEAMLKGGVGLYMGSSIGGILERREGSEVGRLSKEFCRGREMLKFPMFEIEPNVLDGMRIYWREESDEDDDEGAV</sequence>
<evidence type="ECO:0000313" key="3">
    <source>
        <dbReference type="Proteomes" id="UP000225277"/>
    </source>
</evidence>
<dbReference type="EMBL" id="FJUY01000001">
    <property type="protein sequence ID" value="CZT14165.1"/>
    <property type="molecule type" value="Genomic_DNA"/>
</dbReference>
<proteinExistence type="predicted"/>
<evidence type="ECO:0000259" key="1">
    <source>
        <dbReference type="Pfam" id="PF07985"/>
    </source>
</evidence>
<reference evidence="2 3" key="1">
    <citation type="submission" date="2016-03" db="EMBL/GenBank/DDBJ databases">
        <authorList>
            <person name="Ploux O."/>
        </authorList>
    </citation>
    <scope>NUCLEOTIDE SEQUENCE [LARGE SCALE GENOMIC DNA]</scope>
    <source>
        <strain evidence="2 3">URUG2</strain>
    </source>
</reference>
<dbReference type="PANTHER" id="PTHR42080">
    <property type="entry name" value="SRR1 DOMAIN-CONTAINING PROTEIN"/>
    <property type="match status" value="1"/>
</dbReference>
<evidence type="ECO:0000313" key="2">
    <source>
        <dbReference type="EMBL" id="CZT14165.1"/>
    </source>
</evidence>
<protein>
    <recommendedName>
        <fullName evidence="1">SRR1-like domain-containing protein</fullName>
    </recommendedName>
</protein>
<dbReference type="OrthoDB" id="5318346at2759"/>